<sequence>MSRKRARMAIKLSEEENNKESSNEESSNKESESKGEEDEKTESEVLDEETHASSSKTLHTQHGHPRLSTDSINKQRICTMRDFHVECSGFEYVTALLFNHHSA</sequence>
<accession>A0ACA9KP90</accession>
<gene>
    <name evidence="1" type="ORF">RPERSI_LOCUS1162</name>
</gene>
<keyword evidence="2" id="KW-1185">Reference proteome</keyword>
<protein>
    <submittedName>
        <fullName evidence="1">13048_t:CDS:1</fullName>
    </submittedName>
</protein>
<proteinExistence type="predicted"/>
<organism evidence="1 2">
    <name type="scientific">Racocetra persica</name>
    <dbReference type="NCBI Taxonomy" id="160502"/>
    <lineage>
        <taxon>Eukaryota</taxon>
        <taxon>Fungi</taxon>
        <taxon>Fungi incertae sedis</taxon>
        <taxon>Mucoromycota</taxon>
        <taxon>Glomeromycotina</taxon>
        <taxon>Glomeromycetes</taxon>
        <taxon>Diversisporales</taxon>
        <taxon>Gigasporaceae</taxon>
        <taxon>Racocetra</taxon>
    </lineage>
</organism>
<dbReference type="EMBL" id="CAJVQC010000993">
    <property type="protein sequence ID" value="CAG8485374.1"/>
    <property type="molecule type" value="Genomic_DNA"/>
</dbReference>
<dbReference type="Proteomes" id="UP000789920">
    <property type="component" value="Unassembled WGS sequence"/>
</dbReference>
<evidence type="ECO:0000313" key="2">
    <source>
        <dbReference type="Proteomes" id="UP000789920"/>
    </source>
</evidence>
<name>A0ACA9KP90_9GLOM</name>
<comment type="caution">
    <text evidence="1">The sequence shown here is derived from an EMBL/GenBank/DDBJ whole genome shotgun (WGS) entry which is preliminary data.</text>
</comment>
<evidence type="ECO:0000313" key="1">
    <source>
        <dbReference type="EMBL" id="CAG8485374.1"/>
    </source>
</evidence>
<reference evidence="1" key="1">
    <citation type="submission" date="2021-06" db="EMBL/GenBank/DDBJ databases">
        <authorList>
            <person name="Kallberg Y."/>
            <person name="Tangrot J."/>
            <person name="Rosling A."/>
        </authorList>
    </citation>
    <scope>NUCLEOTIDE SEQUENCE</scope>
    <source>
        <strain evidence="1">MA461A</strain>
    </source>
</reference>